<dbReference type="InterPro" id="IPR025166">
    <property type="entry name" value="Integrase_DNA_bind_dom"/>
</dbReference>
<dbReference type="InterPro" id="IPR002104">
    <property type="entry name" value="Integrase_catalytic"/>
</dbReference>
<dbReference type="GO" id="GO:0006310">
    <property type="term" value="P:DNA recombination"/>
    <property type="evidence" value="ECO:0007669"/>
    <property type="project" value="UniProtKB-KW"/>
</dbReference>
<dbReference type="Pfam" id="PF00589">
    <property type="entry name" value="Phage_integrase"/>
    <property type="match status" value="1"/>
</dbReference>
<reference evidence="7 8" key="2">
    <citation type="submission" date="2015-01" db="EMBL/GenBank/DDBJ databases">
        <authorList>
            <consortium name="NBRP consortium"/>
            <person name="Sawabe T."/>
            <person name="Meirelles P."/>
            <person name="Feng G."/>
            <person name="Sayaka M."/>
            <person name="Hattori M."/>
            <person name="Ohkuma M."/>
        </authorList>
    </citation>
    <scope>NUCLEOTIDE SEQUENCE [LARGE SCALE GENOMIC DNA]</scope>
    <source>
        <strain evidence="7 8">JCM19232</strain>
    </source>
</reference>
<keyword evidence="3" id="KW-0238">DNA-binding</keyword>
<evidence type="ECO:0000256" key="3">
    <source>
        <dbReference type="ARBA" id="ARBA00023125"/>
    </source>
</evidence>
<gene>
    <name evidence="7" type="ORF">JCM19232_5663</name>
</gene>
<dbReference type="CDD" id="cd00801">
    <property type="entry name" value="INT_P4_C"/>
    <property type="match status" value="1"/>
</dbReference>
<dbReference type="PANTHER" id="PTHR30629:SF2">
    <property type="entry name" value="PROPHAGE INTEGRASE INTS-RELATED"/>
    <property type="match status" value="1"/>
</dbReference>
<dbReference type="EMBL" id="BBSA01000003">
    <property type="protein sequence ID" value="GAM61362.1"/>
    <property type="molecule type" value="Genomic_DNA"/>
</dbReference>
<name>A0A0B8P9V9_9VIBR</name>
<accession>A0A0B8P9V9</accession>
<dbReference type="SUPFAM" id="SSF56349">
    <property type="entry name" value="DNA breaking-rejoining enzymes"/>
    <property type="match status" value="1"/>
</dbReference>
<dbReference type="Proteomes" id="UP000031670">
    <property type="component" value="Unassembled WGS sequence"/>
</dbReference>
<comment type="similarity">
    <text evidence="1">Belongs to the 'phage' integrase family.</text>
</comment>
<dbReference type="AlphaFoldDB" id="A0A0B8P9V9"/>
<evidence type="ECO:0000259" key="6">
    <source>
        <dbReference type="PROSITE" id="PS51898"/>
    </source>
</evidence>
<dbReference type="Gene3D" id="3.30.160.390">
    <property type="entry name" value="Integrase, DNA-binding domain"/>
    <property type="match status" value="1"/>
</dbReference>
<evidence type="ECO:0000256" key="5">
    <source>
        <dbReference type="SAM" id="MobiDB-lite"/>
    </source>
</evidence>
<feature type="domain" description="Tyr recombinase" evidence="6">
    <location>
        <begin position="230"/>
        <end position="415"/>
    </location>
</feature>
<dbReference type="Gene3D" id="1.10.443.10">
    <property type="entry name" value="Intergrase catalytic core"/>
    <property type="match status" value="1"/>
</dbReference>
<dbReference type="InterPro" id="IPR013762">
    <property type="entry name" value="Integrase-like_cat_sf"/>
</dbReference>
<comment type="caution">
    <text evidence="7">The sequence shown here is derived from an EMBL/GenBank/DDBJ whole genome shotgun (WGS) entry which is preliminary data.</text>
</comment>
<sequence length="435" mass="50406">MLTNKQVSSLDSKKNSYYKWDNTSERGKGRLGVQVTPAGTKVFKFRYFVNEKPHFIKIGTYPLISLSKAREQAKLYSLMLDKGLEPKVEIERQQQADREQRIEKEKQQKAEDQKATVKDLFESHRDKKKAEGKRQADLDLETLEKEVYPYIAPTTKARDVTTEDIVCILRGIINRGAKSKSNKVRGILHAAFKYGLTHDHDPAKKSTIGKFDLLLNPVSAIPIQKDAEKVGDHFLEPEELFKLLHDLEHRTHDLKIHQHSRDIMRLCFYLGGQRPNEVCNIKWRDVNEQNMTLTLPSEVTKNKRDLVIALTKSSYTLLTKNQHLSESEYIFPKTTDLSRPTPLNTISQAVGRYRDRAGIRAFTARDFRRTFKTLAGRLNISKELRDRIQGHAMNDVSSKHYDRYDYLAEKREAMKVWCDFLADGIERYANDHLDL</sequence>
<evidence type="ECO:0000313" key="8">
    <source>
        <dbReference type="Proteomes" id="UP000031670"/>
    </source>
</evidence>
<keyword evidence="4" id="KW-0233">DNA recombination</keyword>
<dbReference type="GO" id="GO:0015074">
    <property type="term" value="P:DNA integration"/>
    <property type="evidence" value="ECO:0007669"/>
    <property type="project" value="UniProtKB-KW"/>
</dbReference>
<dbReference type="GO" id="GO:0003677">
    <property type="term" value="F:DNA binding"/>
    <property type="evidence" value="ECO:0007669"/>
    <property type="project" value="UniProtKB-KW"/>
</dbReference>
<proteinExistence type="inferred from homology"/>
<protein>
    <submittedName>
        <fullName evidence="7">Integrase</fullName>
    </submittedName>
</protein>
<dbReference type="PANTHER" id="PTHR30629">
    <property type="entry name" value="PROPHAGE INTEGRASE"/>
    <property type="match status" value="1"/>
</dbReference>
<evidence type="ECO:0000313" key="7">
    <source>
        <dbReference type="EMBL" id="GAM61362.1"/>
    </source>
</evidence>
<keyword evidence="2" id="KW-0229">DNA integration</keyword>
<evidence type="ECO:0000256" key="2">
    <source>
        <dbReference type="ARBA" id="ARBA00022908"/>
    </source>
</evidence>
<dbReference type="PROSITE" id="PS51898">
    <property type="entry name" value="TYR_RECOMBINASE"/>
    <property type="match status" value="1"/>
</dbReference>
<dbReference type="Pfam" id="PF13356">
    <property type="entry name" value="Arm-DNA-bind_3"/>
    <property type="match status" value="1"/>
</dbReference>
<dbReference type="InterPro" id="IPR011010">
    <property type="entry name" value="DNA_brk_join_enz"/>
</dbReference>
<evidence type="ECO:0000256" key="4">
    <source>
        <dbReference type="ARBA" id="ARBA00023172"/>
    </source>
</evidence>
<dbReference type="InterPro" id="IPR010998">
    <property type="entry name" value="Integrase_recombinase_N"/>
</dbReference>
<feature type="region of interest" description="Disordered" evidence="5">
    <location>
        <begin position="90"/>
        <end position="134"/>
    </location>
</feature>
<organism evidence="7 8">
    <name type="scientific">Vibrio ishigakensis</name>
    <dbReference type="NCBI Taxonomy" id="1481914"/>
    <lineage>
        <taxon>Bacteria</taxon>
        <taxon>Pseudomonadati</taxon>
        <taxon>Pseudomonadota</taxon>
        <taxon>Gammaproteobacteria</taxon>
        <taxon>Vibrionales</taxon>
        <taxon>Vibrionaceae</taxon>
        <taxon>Vibrio</taxon>
    </lineage>
</organism>
<evidence type="ECO:0000256" key="1">
    <source>
        <dbReference type="ARBA" id="ARBA00008857"/>
    </source>
</evidence>
<dbReference type="InterPro" id="IPR053876">
    <property type="entry name" value="Phage_int_M"/>
</dbReference>
<dbReference type="Gene3D" id="1.10.150.130">
    <property type="match status" value="1"/>
</dbReference>
<dbReference type="InterPro" id="IPR038488">
    <property type="entry name" value="Integrase_DNA-bd_sf"/>
</dbReference>
<dbReference type="InterPro" id="IPR050808">
    <property type="entry name" value="Phage_Integrase"/>
</dbReference>
<dbReference type="Pfam" id="PF22022">
    <property type="entry name" value="Phage_int_M"/>
    <property type="match status" value="1"/>
</dbReference>
<reference evidence="7 8" key="1">
    <citation type="submission" date="2015-01" db="EMBL/GenBank/DDBJ databases">
        <title>Vibrio sp. C5 JCM 19232 whole genome shotgun sequence.</title>
        <authorList>
            <person name="Sawabe T."/>
            <person name="Meirelles P."/>
            <person name="Feng G."/>
            <person name="Sayaka M."/>
            <person name="Hattori M."/>
            <person name="Ohkuma M."/>
        </authorList>
    </citation>
    <scope>NUCLEOTIDE SEQUENCE [LARGE SCALE GENOMIC DNA]</scope>
    <source>
        <strain evidence="7 8">JCM19232</strain>
    </source>
</reference>